<keyword evidence="3" id="KW-1185">Reference proteome</keyword>
<dbReference type="InParanoid" id="G1XL27"/>
<accession>G1XL27</accession>
<gene>
    <name evidence="2" type="ORF">AOL_s00110g197</name>
</gene>
<comment type="caution">
    <text evidence="2">The sequence shown here is derived from an EMBL/GenBank/DDBJ whole genome shotgun (WGS) entry which is preliminary data.</text>
</comment>
<evidence type="ECO:0000256" key="1">
    <source>
        <dbReference type="SAM" id="MobiDB-lite"/>
    </source>
</evidence>
<proteinExistence type="predicted"/>
<protein>
    <submittedName>
        <fullName evidence="2">Uncharacterized protein</fullName>
    </submittedName>
</protein>
<dbReference type="HOGENOM" id="CLU_660509_0_0_1"/>
<evidence type="ECO:0000313" key="2">
    <source>
        <dbReference type="EMBL" id="EGX46033.1"/>
    </source>
</evidence>
<feature type="region of interest" description="Disordered" evidence="1">
    <location>
        <begin position="164"/>
        <end position="200"/>
    </location>
</feature>
<organism evidence="2 3">
    <name type="scientific">Arthrobotrys oligospora (strain ATCC 24927 / CBS 115.81 / DSM 1491)</name>
    <name type="common">Nematode-trapping fungus</name>
    <name type="synonym">Didymozoophaga oligospora</name>
    <dbReference type="NCBI Taxonomy" id="756982"/>
    <lineage>
        <taxon>Eukaryota</taxon>
        <taxon>Fungi</taxon>
        <taxon>Dikarya</taxon>
        <taxon>Ascomycota</taxon>
        <taxon>Pezizomycotina</taxon>
        <taxon>Orbiliomycetes</taxon>
        <taxon>Orbiliales</taxon>
        <taxon>Orbiliaceae</taxon>
        <taxon>Orbilia</taxon>
        <taxon>Orbilia oligospora</taxon>
    </lineage>
</organism>
<feature type="compositionally biased region" description="Polar residues" evidence="1">
    <location>
        <begin position="170"/>
        <end position="190"/>
    </location>
</feature>
<dbReference type="RefSeq" id="XP_011125189.1">
    <property type="nucleotide sequence ID" value="XM_011126887.1"/>
</dbReference>
<dbReference type="GeneID" id="22896086"/>
<evidence type="ECO:0000313" key="3">
    <source>
        <dbReference type="Proteomes" id="UP000008784"/>
    </source>
</evidence>
<dbReference type="AlphaFoldDB" id="G1XL27"/>
<sequence>MSDKPDYIFPSKDIITEIAKATGLPSEIWLAWDLDRIEWLPQARGYNYDLIEEPWEVTRYKFPFGEDSSYSINIGPMTTAAFSRFPAIKLLGFATLLRTPDGLTTMVSIAEAAAISMSETHCQMLWIMMQLLEKGIKADEEEKTFSPYRWYEVSEDQYSTDIDSTIGDLANSSSQKQQDNPQGSNTQESPSEIPANECSPDNTLVNSALLLFDKKKSILSSSRHADTSDFSSRLLRGSAYAYGDYSIFKRLAEWLEFHLGGTASDNKEMYSTYAQTKKTPPAVNFLGRGPFYVQRQTREQNCGGCWRNKIKSGNVQNFTRNVTYAPGLRWRLASNFNFAISKRSPLSASRYLDNHEDGSLEPCHQAADFLLLTAAALWSLFDNDLERLPNCQCTLKTSKDYIQCRGKLDGWFIWHT</sequence>
<dbReference type="Proteomes" id="UP000008784">
    <property type="component" value="Unassembled WGS sequence"/>
</dbReference>
<dbReference type="EMBL" id="ADOT01000195">
    <property type="protein sequence ID" value="EGX46033.1"/>
    <property type="molecule type" value="Genomic_DNA"/>
</dbReference>
<reference evidence="2 3" key="1">
    <citation type="journal article" date="2011" name="PLoS Pathog.">
        <title>Genomic and proteomic analyses of the fungus Arthrobotrys oligospora provide insights into nematode-trap formation.</title>
        <authorList>
            <person name="Yang J."/>
            <person name="Wang L."/>
            <person name="Ji X."/>
            <person name="Feng Y."/>
            <person name="Li X."/>
            <person name="Zou C."/>
            <person name="Xu J."/>
            <person name="Ren Y."/>
            <person name="Mi Q."/>
            <person name="Wu J."/>
            <person name="Liu S."/>
            <person name="Liu Y."/>
            <person name="Huang X."/>
            <person name="Wang H."/>
            <person name="Niu X."/>
            <person name="Li J."/>
            <person name="Liang L."/>
            <person name="Luo Y."/>
            <person name="Ji K."/>
            <person name="Zhou W."/>
            <person name="Yu Z."/>
            <person name="Li G."/>
            <person name="Liu Y."/>
            <person name="Li L."/>
            <person name="Qiao M."/>
            <person name="Feng L."/>
            <person name="Zhang K.-Q."/>
        </authorList>
    </citation>
    <scope>NUCLEOTIDE SEQUENCE [LARGE SCALE GENOMIC DNA]</scope>
    <source>
        <strain evidence="3">ATCC 24927 / CBS 115.81 / DSM 1491</strain>
    </source>
</reference>
<name>G1XL27_ARTOA</name>